<evidence type="ECO:0000259" key="8">
    <source>
        <dbReference type="PROSITE" id="PS50928"/>
    </source>
</evidence>
<reference evidence="10" key="3">
    <citation type="journal article" date="2019" name="Microbiol. Resour. Announc.">
        <title>Draft Genome Sequences of Type Strains of Gordonibacter faecihominis, Paraeggerthella hongkongensis, Parvibacter caecicola,Slackia equolifaciens, Slackia faecicanis, and Slackia isoflavoniconvertens.</title>
        <authorList>
            <person name="Danylec N."/>
            <person name="Stoll D.A."/>
            <person name="Dotsch A."/>
            <person name="Huch M."/>
        </authorList>
    </citation>
    <scope>NUCLEOTIDE SEQUENCE</scope>
    <source>
        <strain evidence="10">DSM 27213</strain>
    </source>
</reference>
<feature type="transmembrane region" description="Helical" evidence="7">
    <location>
        <begin position="125"/>
        <end position="152"/>
    </location>
</feature>
<keyword evidence="12" id="KW-1185">Reference proteome</keyword>
<gene>
    <name evidence="10" type="ORF">DMP12_03920</name>
    <name evidence="9" type="ORF">GO738_05530</name>
</gene>
<protein>
    <submittedName>
        <fullName evidence="9 10">ABC transporter permease</fullName>
    </submittedName>
</protein>
<dbReference type="InterPro" id="IPR000515">
    <property type="entry name" value="MetI-like"/>
</dbReference>
<dbReference type="CDD" id="cd06261">
    <property type="entry name" value="TM_PBP2"/>
    <property type="match status" value="1"/>
</dbReference>
<evidence type="ECO:0000256" key="1">
    <source>
        <dbReference type="ARBA" id="ARBA00004651"/>
    </source>
</evidence>
<dbReference type="AlphaFoldDB" id="A0A423UMD2"/>
<dbReference type="RefSeq" id="WP_096227649.1">
    <property type="nucleotide sequence ID" value="NZ_CP168029.1"/>
</dbReference>
<evidence type="ECO:0000256" key="7">
    <source>
        <dbReference type="RuleBase" id="RU363032"/>
    </source>
</evidence>
<dbReference type="InterPro" id="IPR035906">
    <property type="entry name" value="MetI-like_sf"/>
</dbReference>
<dbReference type="Proteomes" id="UP000468327">
    <property type="component" value="Unassembled WGS sequence"/>
</dbReference>
<dbReference type="SUPFAM" id="SSF161098">
    <property type="entry name" value="MetI-like"/>
    <property type="match status" value="1"/>
</dbReference>
<sequence length="321" mass="33439">MTGCADKIAAEAAAASLAEEVGATRSMPADERGVGAGAGVAPMRANGARLTRSGKIKVRVPNPSNVALFAVLAALALVTAFALATMDYGKVAFPAAMAAAVDDFLTMMLQPGLGGHFTLPDVVEGLFVSLALALLTTFIGAAIAFVLGLLAASNLSNRAASNAIKVLMSVARAVPTILWVLVFSVAIGLGPEAAVIGLLFHSVAYLVKAYSESFEEVDAGVIEALRASGASWWQVVFQGVVPEKVNEMLSWTFIRFEINFVNAVAVGAVAGAGGIGYQLFLAGSFYYNIHEVGLIVYLCLAVAVVLEVAATKLRKRYLVQR</sequence>
<evidence type="ECO:0000313" key="9">
    <source>
        <dbReference type="EMBL" id="MVN14822.1"/>
    </source>
</evidence>
<dbReference type="PROSITE" id="PS50928">
    <property type="entry name" value="ABC_TM1"/>
    <property type="match status" value="1"/>
</dbReference>
<name>A0A423UMD2_9ACTN</name>
<accession>A0A423UMD2</accession>
<reference evidence="11" key="1">
    <citation type="submission" date="2018-05" db="EMBL/GenBank/DDBJ databases">
        <title>Genome Sequencing of selected type strains of the family Eggerthellaceae.</title>
        <authorList>
            <person name="Danylec N."/>
            <person name="Stoll D.A."/>
            <person name="Doetsch A."/>
            <person name="Huch M."/>
        </authorList>
    </citation>
    <scope>NUCLEOTIDE SEQUENCE [LARGE SCALE GENOMIC DNA]</scope>
    <source>
        <strain evidence="11">DSM 27213</strain>
    </source>
</reference>
<dbReference type="GO" id="GO:0055085">
    <property type="term" value="P:transmembrane transport"/>
    <property type="evidence" value="ECO:0007669"/>
    <property type="project" value="InterPro"/>
</dbReference>
<feature type="domain" description="ABC transmembrane type-1" evidence="8">
    <location>
        <begin position="126"/>
        <end position="308"/>
    </location>
</feature>
<dbReference type="EMBL" id="WPOC01000006">
    <property type="protein sequence ID" value="MVN14822.1"/>
    <property type="molecule type" value="Genomic_DNA"/>
</dbReference>
<dbReference type="PANTHER" id="PTHR30043">
    <property type="entry name" value="PHOSPHONATES TRANSPORT SYSTEM PERMEASE PROTEIN"/>
    <property type="match status" value="1"/>
</dbReference>
<reference evidence="10" key="2">
    <citation type="journal article" date="2019" name="Int. J. Syst. Evol. Microbiol.">
        <title>Gordonibacter faecihominis is a later heterotypic synonym of Gordonibacter urolithinfaciens.</title>
        <authorList>
            <person name="Danylec N."/>
            <person name="Stoll D.A."/>
            <person name="Huch M."/>
        </authorList>
    </citation>
    <scope>NUCLEOTIDE SEQUENCE</scope>
    <source>
        <strain evidence="10">DSM 27213</strain>
    </source>
</reference>
<keyword evidence="5 7" id="KW-1133">Transmembrane helix</keyword>
<keyword evidence="6 7" id="KW-0472">Membrane</keyword>
<evidence type="ECO:0000256" key="2">
    <source>
        <dbReference type="ARBA" id="ARBA00022448"/>
    </source>
</evidence>
<organism evidence="10 11">
    <name type="scientific">Gordonibacter urolithinfaciens</name>
    <dbReference type="NCBI Taxonomy" id="1335613"/>
    <lineage>
        <taxon>Bacteria</taxon>
        <taxon>Bacillati</taxon>
        <taxon>Actinomycetota</taxon>
        <taxon>Coriobacteriia</taxon>
        <taxon>Eggerthellales</taxon>
        <taxon>Eggerthellaceae</taxon>
        <taxon>Gordonibacter</taxon>
    </lineage>
</organism>
<reference evidence="9 12" key="4">
    <citation type="submission" date="2019-11" db="EMBL/GenBank/DDBJ databases">
        <title>Whole genome shotgun sequencing (WGS) data from Adlercreutzia equolifaciens ResAG-91, Eggerthella lenta MRI-F36, MRI-F37, MRI-F40, ResAG-49, ResAG-88, ResAG-121, ResAG-145, and Gordonibacter sp. ResAG-5, ResAG-26, ResAG-43, ResAG-50, ResAG-59.</title>
        <authorList>
            <person name="Stoll D.A."/>
            <person name="Danylec N."/>
            <person name="Franz C.M.A.P."/>
            <person name="Huch M."/>
        </authorList>
    </citation>
    <scope>NUCLEOTIDE SEQUENCE [LARGE SCALE GENOMIC DNA]</scope>
    <source>
        <strain evidence="9 12">ResAG-59</strain>
    </source>
</reference>
<feature type="transmembrane region" description="Helical" evidence="7">
    <location>
        <begin position="66"/>
        <end position="84"/>
    </location>
</feature>
<evidence type="ECO:0000313" key="10">
    <source>
        <dbReference type="EMBL" id="ROT91156.1"/>
    </source>
</evidence>
<keyword evidence="2 7" id="KW-0813">Transport</keyword>
<comment type="caution">
    <text evidence="10">The sequence shown here is derived from an EMBL/GenBank/DDBJ whole genome shotgun (WGS) entry which is preliminary data.</text>
</comment>
<evidence type="ECO:0000256" key="4">
    <source>
        <dbReference type="ARBA" id="ARBA00022692"/>
    </source>
</evidence>
<comment type="similarity">
    <text evidence="7">Belongs to the binding-protein-dependent transport system permease family.</text>
</comment>
<evidence type="ECO:0000256" key="3">
    <source>
        <dbReference type="ARBA" id="ARBA00022475"/>
    </source>
</evidence>
<dbReference type="Gene3D" id="1.10.3720.10">
    <property type="entry name" value="MetI-like"/>
    <property type="match status" value="1"/>
</dbReference>
<dbReference type="EMBL" id="QIBW01000003">
    <property type="protein sequence ID" value="ROT91156.1"/>
    <property type="molecule type" value="Genomic_DNA"/>
</dbReference>
<feature type="transmembrane region" description="Helical" evidence="7">
    <location>
        <begin position="292"/>
        <end position="311"/>
    </location>
</feature>
<evidence type="ECO:0000313" key="12">
    <source>
        <dbReference type="Proteomes" id="UP000468327"/>
    </source>
</evidence>
<dbReference type="Pfam" id="PF00528">
    <property type="entry name" value="BPD_transp_1"/>
    <property type="match status" value="1"/>
</dbReference>
<evidence type="ECO:0000256" key="5">
    <source>
        <dbReference type="ARBA" id="ARBA00022989"/>
    </source>
</evidence>
<feature type="transmembrane region" description="Helical" evidence="7">
    <location>
        <begin position="258"/>
        <end position="280"/>
    </location>
</feature>
<proteinExistence type="inferred from homology"/>
<evidence type="ECO:0000313" key="11">
    <source>
        <dbReference type="Proteomes" id="UP000285258"/>
    </source>
</evidence>
<keyword evidence="3" id="KW-1003">Cell membrane</keyword>
<keyword evidence="4 7" id="KW-0812">Transmembrane</keyword>
<dbReference type="GO" id="GO:0005886">
    <property type="term" value="C:plasma membrane"/>
    <property type="evidence" value="ECO:0007669"/>
    <property type="project" value="UniProtKB-SubCell"/>
</dbReference>
<feature type="transmembrane region" description="Helical" evidence="7">
    <location>
        <begin position="91"/>
        <end position="113"/>
    </location>
</feature>
<dbReference type="Proteomes" id="UP000285258">
    <property type="component" value="Unassembled WGS sequence"/>
</dbReference>
<comment type="subcellular location">
    <subcellularLocation>
        <location evidence="1 7">Cell membrane</location>
        <topology evidence="1 7">Multi-pass membrane protein</topology>
    </subcellularLocation>
</comment>
<evidence type="ECO:0000256" key="6">
    <source>
        <dbReference type="ARBA" id="ARBA00023136"/>
    </source>
</evidence>
<dbReference type="PANTHER" id="PTHR30043:SF1">
    <property type="entry name" value="ABC TRANSPORT SYSTEM PERMEASE PROTEIN P69"/>
    <property type="match status" value="1"/>
</dbReference>